<proteinExistence type="predicted"/>
<dbReference type="VEuPathDB" id="CryptoDB:Cvel_18247"/>
<reference evidence="3" key="1">
    <citation type="submission" date="2014-11" db="EMBL/GenBank/DDBJ databases">
        <authorList>
            <person name="Otto D Thomas"/>
            <person name="Naeem Raeece"/>
        </authorList>
    </citation>
    <scope>NUCLEOTIDE SEQUENCE</scope>
</reference>
<accession>A0A0G4FQN2</accession>
<keyword evidence="2" id="KW-1133">Transmembrane helix</keyword>
<organism evidence="3">
    <name type="scientific">Chromera velia CCMP2878</name>
    <dbReference type="NCBI Taxonomy" id="1169474"/>
    <lineage>
        <taxon>Eukaryota</taxon>
        <taxon>Sar</taxon>
        <taxon>Alveolata</taxon>
        <taxon>Colpodellida</taxon>
        <taxon>Chromeraceae</taxon>
        <taxon>Chromera</taxon>
    </lineage>
</organism>
<gene>
    <name evidence="3" type="ORF">Cvel_18247</name>
</gene>
<dbReference type="AlphaFoldDB" id="A0A0G4FQN2"/>
<feature type="compositionally biased region" description="Basic and acidic residues" evidence="1">
    <location>
        <begin position="456"/>
        <end position="469"/>
    </location>
</feature>
<keyword evidence="2" id="KW-0472">Membrane</keyword>
<feature type="transmembrane region" description="Helical" evidence="2">
    <location>
        <begin position="364"/>
        <end position="383"/>
    </location>
</feature>
<evidence type="ECO:0000256" key="1">
    <source>
        <dbReference type="SAM" id="MobiDB-lite"/>
    </source>
</evidence>
<keyword evidence="2" id="KW-0812">Transmembrane</keyword>
<feature type="region of interest" description="Disordered" evidence="1">
    <location>
        <begin position="24"/>
        <end position="46"/>
    </location>
</feature>
<feature type="transmembrane region" description="Helical" evidence="2">
    <location>
        <begin position="49"/>
        <end position="70"/>
    </location>
</feature>
<protein>
    <submittedName>
        <fullName evidence="3">Uncharacterized protein</fullName>
    </submittedName>
</protein>
<sequence length="469" mass="53451">MPEADVSSEPWELSRDAVNILARNTLTESKPSEEEDSEEAETEKHENEMVAYGTCALQLLCVFALQPVLFNLDPDMSPTTHGWRVLIPGYSVAGELDKRARSMLVLALSDDFREFRKLDIKETCRERQERGNDSGELGRSGTTSIWSMTISVLWVLDLDDYLLKFINKFRRGMSWTLKGVRVSFDKNTSRVLKKEKIASTQAKRYGGEETEEKKEVLILTRTNKKVEEDEVAALVTRQSTELSDLGNDLERSEINELLVLSYLRPDKEKRNVCWVQLENSKDEQGKENIKELHKWKGGQNHFDMRGWQKEDENQKTLVTYKVATDEADDMGKRYAWFLGVVATSPLLIALFKKFEVSLFPEGDYFTMPQLFFFLFLVLFGLALGDNASVYDEKEREVPVIVADVFTKESVFWVQVGEICSKICETCTNVCSSCCKACTSSTTEDEGGERNPQVDGFRVEENEKRSGEVG</sequence>
<feature type="transmembrane region" description="Helical" evidence="2">
    <location>
        <begin position="334"/>
        <end position="352"/>
    </location>
</feature>
<dbReference type="EMBL" id="CDMZ01000553">
    <property type="protein sequence ID" value="CEM16754.1"/>
    <property type="molecule type" value="Genomic_DNA"/>
</dbReference>
<evidence type="ECO:0000256" key="2">
    <source>
        <dbReference type="SAM" id="Phobius"/>
    </source>
</evidence>
<evidence type="ECO:0000313" key="3">
    <source>
        <dbReference type="EMBL" id="CEM16754.1"/>
    </source>
</evidence>
<name>A0A0G4FQN2_9ALVE</name>
<feature type="region of interest" description="Disordered" evidence="1">
    <location>
        <begin position="439"/>
        <end position="469"/>
    </location>
</feature>